<name>A0A182UDT5_9DIPT</name>
<reference evidence="2" key="2">
    <citation type="submission" date="2020-05" db="UniProtKB">
        <authorList>
            <consortium name="EnsemblMetazoa"/>
        </authorList>
    </citation>
    <scope>IDENTIFICATION</scope>
    <source>
        <strain evidence="2">CM1001059</strain>
    </source>
</reference>
<protein>
    <submittedName>
        <fullName evidence="2">Uncharacterized protein</fullName>
    </submittedName>
</protein>
<dbReference type="STRING" id="34690.A0A182UDT5"/>
<dbReference type="VEuPathDB" id="VectorBase:AMEC018597"/>
<accession>A0A182UDT5</accession>
<keyword evidence="3" id="KW-1185">Reference proteome</keyword>
<proteinExistence type="predicted"/>
<sequence length="132" mass="14399">MQRGFSDLGHRIKKRVTLSSIPPQYVGNSTGQPSDRGDVVIVVPNIDAEHLEPVGIEELASVCIDTEIEIEPGSPKTITESSTHPHRSNSVDAEGSRGSIRNARDLNSAANGDEPLKFSRHATRFQRSIEVE</sequence>
<evidence type="ECO:0000313" key="2">
    <source>
        <dbReference type="EnsemblMetazoa" id="AMEC018597-PA"/>
    </source>
</evidence>
<dbReference type="AlphaFoldDB" id="A0A182UDT5"/>
<feature type="region of interest" description="Disordered" evidence="1">
    <location>
        <begin position="72"/>
        <end position="132"/>
    </location>
</feature>
<dbReference type="EnsemblMetazoa" id="AMEC018597-RA">
    <property type="protein sequence ID" value="AMEC018597-PA"/>
    <property type="gene ID" value="AMEC018597"/>
</dbReference>
<evidence type="ECO:0000256" key="1">
    <source>
        <dbReference type="SAM" id="MobiDB-lite"/>
    </source>
</evidence>
<organism evidence="2 3">
    <name type="scientific">Anopheles melas</name>
    <dbReference type="NCBI Taxonomy" id="34690"/>
    <lineage>
        <taxon>Eukaryota</taxon>
        <taxon>Metazoa</taxon>
        <taxon>Ecdysozoa</taxon>
        <taxon>Arthropoda</taxon>
        <taxon>Hexapoda</taxon>
        <taxon>Insecta</taxon>
        <taxon>Pterygota</taxon>
        <taxon>Neoptera</taxon>
        <taxon>Endopterygota</taxon>
        <taxon>Diptera</taxon>
        <taxon>Nematocera</taxon>
        <taxon>Culicoidea</taxon>
        <taxon>Culicidae</taxon>
        <taxon>Anophelinae</taxon>
        <taxon>Anopheles</taxon>
    </lineage>
</organism>
<reference evidence="3" key="1">
    <citation type="submission" date="2014-01" db="EMBL/GenBank/DDBJ databases">
        <title>The Genome Sequence of Anopheles melas CM1001059_A (V2).</title>
        <authorList>
            <consortium name="The Broad Institute Genomics Platform"/>
            <person name="Neafsey D.E."/>
            <person name="Besansky N."/>
            <person name="Howell P."/>
            <person name="Walton C."/>
            <person name="Young S.K."/>
            <person name="Zeng Q."/>
            <person name="Gargeya S."/>
            <person name="Fitzgerald M."/>
            <person name="Haas B."/>
            <person name="Abouelleil A."/>
            <person name="Allen A.W."/>
            <person name="Alvarado L."/>
            <person name="Arachchi H.M."/>
            <person name="Berlin A.M."/>
            <person name="Chapman S.B."/>
            <person name="Gainer-Dewar J."/>
            <person name="Goldberg J."/>
            <person name="Griggs A."/>
            <person name="Gujja S."/>
            <person name="Hansen M."/>
            <person name="Howarth C."/>
            <person name="Imamovic A."/>
            <person name="Ireland A."/>
            <person name="Larimer J."/>
            <person name="McCowan C."/>
            <person name="Murphy C."/>
            <person name="Pearson M."/>
            <person name="Poon T.W."/>
            <person name="Priest M."/>
            <person name="Roberts A."/>
            <person name="Saif S."/>
            <person name="Shea T."/>
            <person name="Sisk P."/>
            <person name="Sykes S."/>
            <person name="Wortman J."/>
            <person name="Nusbaum C."/>
            <person name="Birren B."/>
        </authorList>
    </citation>
    <scope>NUCLEOTIDE SEQUENCE [LARGE SCALE GENOMIC DNA]</scope>
    <source>
        <strain evidence="3">CM1001059</strain>
    </source>
</reference>
<evidence type="ECO:0000313" key="3">
    <source>
        <dbReference type="Proteomes" id="UP000075902"/>
    </source>
</evidence>
<dbReference type="Proteomes" id="UP000075902">
    <property type="component" value="Unassembled WGS sequence"/>
</dbReference>